<evidence type="ECO:0000259" key="5">
    <source>
        <dbReference type="PROSITE" id="PS50931"/>
    </source>
</evidence>
<dbReference type="GO" id="GO:0003700">
    <property type="term" value="F:DNA-binding transcription factor activity"/>
    <property type="evidence" value="ECO:0007669"/>
    <property type="project" value="InterPro"/>
</dbReference>
<dbReference type="Proteomes" id="UP000234190">
    <property type="component" value="Unassembled WGS sequence"/>
</dbReference>
<keyword evidence="2" id="KW-0805">Transcription regulation</keyword>
<evidence type="ECO:0000313" key="6">
    <source>
        <dbReference type="EMBL" id="PLC50566.1"/>
    </source>
</evidence>
<dbReference type="GO" id="GO:0003677">
    <property type="term" value="F:DNA binding"/>
    <property type="evidence" value="ECO:0007669"/>
    <property type="project" value="UniProtKB-KW"/>
</dbReference>
<sequence>MKYDIQTLKIFLAVASEGSIARAAAKEHTVASAVSKRISDLEKSIGATLLYRHRRGVKLTLAGSELHQYASRIMTEMANLDSAMGNHANGVRGQVRLVANTSAIVQFLPYDLSSFLKLHPTVKIDLEEHTSDAVHKMVAGGSADLGIMVPQRPLDGLQACLYRADELMVLMPPDHPLSKHRSLRFSETLSYDYVGLPRGTSLCNTMVNAAQELDQPLRLRIQATSFDGLRRMVALGLGIGILPRGSVEPFLQTEGLAALPLDEPWARRELMLVRKAQDAWPILPRLLYEHLRQAGND</sequence>
<dbReference type="AlphaFoldDB" id="A0A2N4U6C0"/>
<protein>
    <submittedName>
        <fullName evidence="6">LysR family transcriptional regulator</fullName>
    </submittedName>
</protein>
<dbReference type="SUPFAM" id="SSF53850">
    <property type="entry name" value="Periplasmic binding protein-like II"/>
    <property type="match status" value="1"/>
</dbReference>
<comment type="caution">
    <text evidence="6">The sequence shown here is derived from an EMBL/GenBank/DDBJ whole genome shotgun (WGS) entry which is preliminary data.</text>
</comment>
<keyword evidence="4" id="KW-0804">Transcription</keyword>
<evidence type="ECO:0000256" key="3">
    <source>
        <dbReference type="ARBA" id="ARBA00023125"/>
    </source>
</evidence>
<reference evidence="6 7" key="1">
    <citation type="submission" date="2017-10" db="EMBL/GenBank/DDBJ databases">
        <title>Two draft genome sequences of Pusillimonas sp. strains isolated from a nitrate- and radionuclide-contaminated groundwater in Russia.</title>
        <authorList>
            <person name="Grouzdev D.S."/>
            <person name="Tourova T.P."/>
            <person name="Goeva M.A."/>
            <person name="Babich T.L."/>
            <person name="Sokolova D.S."/>
            <person name="Abdullin R."/>
            <person name="Poltaraus A.B."/>
            <person name="Toshchakov S.V."/>
            <person name="Nazina T.N."/>
        </authorList>
    </citation>
    <scope>NUCLEOTIDE SEQUENCE [LARGE SCALE GENOMIC DNA]</scope>
    <source>
        <strain evidence="6 7">JR1/69-3-13</strain>
    </source>
</reference>
<dbReference type="Pfam" id="PF03466">
    <property type="entry name" value="LysR_substrate"/>
    <property type="match status" value="1"/>
</dbReference>
<keyword evidence="3" id="KW-0238">DNA-binding</keyword>
<evidence type="ECO:0000313" key="7">
    <source>
        <dbReference type="Proteomes" id="UP000234190"/>
    </source>
</evidence>
<dbReference type="InterPro" id="IPR050950">
    <property type="entry name" value="HTH-type_LysR_regulators"/>
</dbReference>
<dbReference type="CDD" id="cd08421">
    <property type="entry name" value="PBP2_LTTR_like_1"/>
    <property type="match status" value="1"/>
</dbReference>
<proteinExistence type="inferred from homology"/>
<keyword evidence="7" id="KW-1185">Reference proteome</keyword>
<dbReference type="InterPro" id="IPR036388">
    <property type="entry name" value="WH-like_DNA-bd_sf"/>
</dbReference>
<evidence type="ECO:0000256" key="1">
    <source>
        <dbReference type="ARBA" id="ARBA00009437"/>
    </source>
</evidence>
<dbReference type="PROSITE" id="PS50931">
    <property type="entry name" value="HTH_LYSR"/>
    <property type="match status" value="1"/>
</dbReference>
<dbReference type="OrthoDB" id="9785974at2"/>
<evidence type="ECO:0000256" key="2">
    <source>
        <dbReference type="ARBA" id="ARBA00023015"/>
    </source>
</evidence>
<dbReference type="EMBL" id="PDNW01000004">
    <property type="protein sequence ID" value="PLC50566.1"/>
    <property type="molecule type" value="Genomic_DNA"/>
</dbReference>
<dbReference type="InterPro" id="IPR005119">
    <property type="entry name" value="LysR_subst-bd"/>
</dbReference>
<dbReference type="Gene3D" id="1.10.10.10">
    <property type="entry name" value="Winged helix-like DNA-binding domain superfamily/Winged helix DNA-binding domain"/>
    <property type="match status" value="1"/>
</dbReference>
<dbReference type="RefSeq" id="WP_102073111.1">
    <property type="nucleotide sequence ID" value="NZ_PDNW01000004.1"/>
</dbReference>
<dbReference type="SUPFAM" id="SSF46785">
    <property type="entry name" value="Winged helix' DNA-binding domain"/>
    <property type="match status" value="1"/>
</dbReference>
<dbReference type="InterPro" id="IPR000847">
    <property type="entry name" value="LysR_HTH_N"/>
</dbReference>
<dbReference type="InterPro" id="IPR036390">
    <property type="entry name" value="WH_DNA-bd_sf"/>
</dbReference>
<dbReference type="Pfam" id="PF00126">
    <property type="entry name" value="HTH_1"/>
    <property type="match status" value="1"/>
</dbReference>
<comment type="similarity">
    <text evidence="1">Belongs to the LysR transcriptional regulatory family.</text>
</comment>
<gene>
    <name evidence="6" type="ORF">CR159_06000</name>
</gene>
<dbReference type="Gene3D" id="3.40.190.10">
    <property type="entry name" value="Periplasmic binding protein-like II"/>
    <property type="match status" value="2"/>
</dbReference>
<name>A0A2N4U6C0_9BURK</name>
<organism evidence="6 7">
    <name type="scientific">Pollutimonas subterranea</name>
    <dbReference type="NCBI Taxonomy" id="2045210"/>
    <lineage>
        <taxon>Bacteria</taxon>
        <taxon>Pseudomonadati</taxon>
        <taxon>Pseudomonadota</taxon>
        <taxon>Betaproteobacteria</taxon>
        <taxon>Burkholderiales</taxon>
        <taxon>Alcaligenaceae</taxon>
        <taxon>Pollutimonas</taxon>
    </lineage>
</organism>
<dbReference type="PANTHER" id="PTHR30419:SF2">
    <property type="entry name" value="LYSR FAMILY TRANSCRIPTIONAL REGULATOR"/>
    <property type="match status" value="1"/>
</dbReference>
<dbReference type="GO" id="GO:0005829">
    <property type="term" value="C:cytosol"/>
    <property type="evidence" value="ECO:0007669"/>
    <property type="project" value="TreeGrafter"/>
</dbReference>
<accession>A0A2N4U6C0</accession>
<evidence type="ECO:0000256" key="4">
    <source>
        <dbReference type="ARBA" id="ARBA00023163"/>
    </source>
</evidence>
<feature type="domain" description="HTH lysR-type" evidence="5">
    <location>
        <begin position="1"/>
        <end position="60"/>
    </location>
</feature>
<dbReference type="PANTHER" id="PTHR30419">
    <property type="entry name" value="HTH-TYPE TRANSCRIPTIONAL REGULATOR YBHD"/>
    <property type="match status" value="1"/>
</dbReference>
<dbReference type="FunFam" id="1.10.10.10:FF:000001">
    <property type="entry name" value="LysR family transcriptional regulator"/>
    <property type="match status" value="1"/>
</dbReference>